<gene>
    <name evidence="1" type="ORF">OWV82_003172</name>
</gene>
<organism evidence="1 2">
    <name type="scientific">Melia azedarach</name>
    <name type="common">Chinaberry tree</name>
    <dbReference type="NCBI Taxonomy" id="155640"/>
    <lineage>
        <taxon>Eukaryota</taxon>
        <taxon>Viridiplantae</taxon>
        <taxon>Streptophyta</taxon>
        <taxon>Embryophyta</taxon>
        <taxon>Tracheophyta</taxon>
        <taxon>Spermatophyta</taxon>
        <taxon>Magnoliopsida</taxon>
        <taxon>eudicotyledons</taxon>
        <taxon>Gunneridae</taxon>
        <taxon>Pentapetalae</taxon>
        <taxon>rosids</taxon>
        <taxon>malvids</taxon>
        <taxon>Sapindales</taxon>
        <taxon>Meliaceae</taxon>
        <taxon>Melia</taxon>
    </lineage>
</organism>
<accession>A0ACC1YLT8</accession>
<keyword evidence="2" id="KW-1185">Reference proteome</keyword>
<dbReference type="EMBL" id="CM051395">
    <property type="protein sequence ID" value="KAJ4724157.1"/>
    <property type="molecule type" value="Genomic_DNA"/>
</dbReference>
<dbReference type="Proteomes" id="UP001164539">
    <property type="component" value="Chromosome 2"/>
</dbReference>
<name>A0ACC1YLT8_MELAZ</name>
<sequence>MHQISPVMPGMSLQSFNYSELEKATNRFKEQIGRGGFATVYKGVLAFESKKVVAVKKLENIINKEDKEFKAEINAIGQTNHKNLVKLLGFCNEGQHRLLVYEFITNGSLAGFLFGNPKANWYQRMQIAFGIARGLFYLHEECTTQIIHCDIKPQNILIDDSFTAKISDFGLAKILKPDQTRTTTALRGTRGYVAPEWFKNQPITVKVDVYSFGILLLELICCRKSFEPNVQNENQMILADWAYDCYKDETLRLLVEDDEDALHDMKRLKKFVMIAIWCIQEDPLLRPTMKEVTRMLEGVRDSSSSPRYILIRQLKQFLLRQVLICNF</sequence>
<reference evidence="1 2" key="1">
    <citation type="journal article" date="2023" name="Science">
        <title>Complex scaffold remodeling in plant triterpene biosynthesis.</title>
        <authorList>
            <person name="De La Pena R."/>
            <person name="Hodgson H."/>
            <person name="Liu J.C."/>
            <person name="Stephenson M.J."/>
            <person name="Martin A.C."/>
            <person name="Owen C."/>
            <person name="Harkess A."/>
            <person name="Leebens-Mack J."/>
            <person name="Jimenez L.E."/>
            <person name="Osbourn A."/>
            <person name="Sattely E.S."/>
        </authorList>
    </citation>
    <scope>NUCLEOTIDE SEQUENCE [LARGE SCALE GENOMIC DNA]</scope>
    <source>
        <strain evidence="2">cv. JPN11</strain>
        <tissue evidence="1">Leaf</tissue>
    </source>
</reference>
<evidence type="ECO:0000313" key="1">
    <source>
        <dbReference type="EMBL" id="KAJ4724157.1"/>
    </source>
</evidence>
<protein>
    <submittedName>
        <fullName evidence="1">Receptor-like protein kinase</fullName>
    </submittedName>
</protein>
<comment type="caution">
    <text evidence="1">The sequence shown here is derived from an EMBL/GenBank/DDBJ whole genome shotgun (WGS) entry which is preliminary data.</text>
</comment>
<evidence type="ECO:0000313" key="2">
    <source>
        <dbReference type="Proteomes" id="UP001164539"/>
    </source>
</evidence>
<proteinExistence type="predicted"/>